<gene>
    <name evidence="1" type="ORF">H1P_4010009</name>
</gene>
<keyword evidence="2" id="KW-1185">Reference proteome</keyword>
<name>A0A563VXC4_9CYAN</name>
<sequence length="44" mass="4909">MFDNLNPEKNPPYFPIYSSSLLNVTIESQTYPCKTLPSISASLS</sequence>
<evidence type="ECO:0000313" key="1">
    <source>
        <dbReference type="EMBL" id="VEP16089.1"/>
    </source>
</evidence>
<evidence type="ECO:0000313" key="2">
    <source>
        <dbReference type="Proteomes" id="UP000320055"/>
    </source>
</evidence>
<dbReference type="EMBL" id="CAACVJ010000337">
    <property type="protein sequence ID" value="VEP16089.1"/>
    <property type="molecule type" value="Genomic_DNA"/>
</dbReference>
<reference evidence="1 2" key="1">
    <citation type="submission" date="2019-01" db="EMBL/GenBank/DDBJ databases">
        <authorList>
            <person name="Brito A."/>
        </authorList>
    </citation>
    <scope>NUCLEOTIDE SEQUENCE [LARGE SCALE GENOMIC DNA]</scope>
    <source>
        <strain evidence="1">1</strain>
    </source>
</reference>
<protein>
    <submittedName>
        <fullName evidence="1">Uncharacterized protein</fullName>
    </submittedName>
</protein>
<organism evidence="1 2">
    <name type="scientific">Hyella patelloides LEGE 07179</name>
    <dbReference type="NCBI Taxonomy" id="945734"/>
    <lineage>
        <taxon>Bacteria</taxon>
        <taxon>Bacillati</taxon>
        <taxon>Cyanobacteriota</taxon>
        <taxon>Cyanophyceae</taxon>
        <taxon>Pleurocapsales</taxon>
        <taxon>Hyellaceae</taxon>
        <taxon>Hyella</taxon>
    </lineage>
</organism>
<proteinExistence type="predicted"/>
<dbReference type="AlphaFoldDB" id="A0A563VXC4"/>
<accession>A0A563VXC4</accession>
<dbReference type="Proteomes" id="UP000320055">
    <property type="component" value="Unassembled WGS sequence"/>
</dbReference>